<keyword evidence="2" id="KW-1185">Reference proteome</keyword>
<reference evidence="1 2" key="1">
    <citation type="submission" date="2018-06" db="EMBL/GenBank/DDBJ databases">
        <authorList>
            <consortium name="Pathogen Informatics"/>
            <person name="Doyle S."/>
        </authorList>
    </citation>
    <scope>NUCLEOTIDE SEQUENCE [LARGE SCALE GENOMIC DNA]</scope>
    <source>
        <strain evidence="1 2">NCTC13337</strain>
    </source>
</reference>
<proteinExistence type="predicted"/>
<dbReference type="OrthoDB" id="6191549at2"/>
<sequence>MKQTFLFLIILFLCAWTVEIEVEQAKIGQQQLHNLAIQAKSLDLKSFSLQGEAQRFIASGHTYQPVHFEGKAVREGADLSIKKLIVTAFYNKNPLYLNLSATTLKDFFQQTLQTPENLELSLSGKTPLLKIRWQNQQKMLTLAQKQLTAKQLRAILSFIGIYIDETLTGTLIPNLKIYYANHGWQLTGDILLENGSWHSTDQMQAAEKLNVHLGLSLEQTENGWTGRIKGELEQGEIFINPLYLNFSEAPIQFSAELAENNEKLTIQNLRAQSPNTLAHLDLTYHFNQKSVDTITLYQLSGEANTLYQRYLKAYLAETLLEDATLTGSLFISGHWEKDQGITHPNIVLNHIDITDKQDRFALKGLDGQIGESGLSEIRIAPSRWRKLPIGAAKLSFRFHNGQPQLTAPFRLPILGGALVISDLKALPKARYQLKMQIEPIDLEALTNALDLPPFQGNISGSFPEVTFTNEGLYLGQPVRIHAFNGQIMVNDLVIHQLFAPIPLLYFSIALEHIDLTQLTHAFNIAEIQGNLSGEINDVALANWQPQQFDAYLYTDLQNPGTRKISHKAVQYLTQAGGASVAIREFVRLLNKFPYQKLGIRAQLQGHKLTLDGIETAPDGGFYIVKGKGIPHLDIIGHQRETDYRELINRLKTAINSDGPVIQ</sequence>
<dbReference type="RefSeq" id="WP_072576431.1">
    <property type="nucleotide sequence ID" value="NZ_LWHB01000072.1"/>
</dbReference>
<protein>
    <submittedName>
        <fullName evidence="1">Uncharacterized protein involved in outer membrane biogenesis</fullName>
    </submittedName>
</protein>
<evidence type="ECO:0000313" key="2">
    <source>
        <dbReference type="Proteomes" id="UP000254601"/>
    </source>
</evidence>
<accession>A0A380MSA0</accession>
<dbReference type="AlphaFoldDB" id="A0A380MSA0"/>
<dbReference type="EMBL" id="UHIC01000001">
    <property type="protein sequence ID" value="SUO95435.1"/>
    <property type="molecule type" value="Genomic_DNA"/>
</dbReference>
<gene>
    <name evidence="1" type="ORF">NCTC13337_01332</name>
</gene>
<dbReference type="Proteomes" id="UP000254601">
    <property type="component" value="Unassembled WGS sequence"/>
</dbReference>
<organism evidence="1 2">
    <name type="scientific">Suttonella ornithocola</name>
    <dbReference type="NCBI Taxonomy" id="279832"/>
    <lineage>
        <taxon>Bacteria</taxon>
        <taxon>Pseudomonadati</taxon>
        <taxon>Pseudomonadota</taxon>
        <taxon>Gammaproteobacteria</taxon>
        <taxon>Cardiobacteriales</taxon>
        <taxon>Cardiobacteriaceae</taxon>
        <taxon>Suttonella</taxon>
    </lineage>
</organism>
<evidence type="ECO:0000313" key="1">
    <source>
        <dbReference type="EMBL" id="SUO95435.1"/>
    </source>
</evidence>
<name>A0A380MSA0_9GAMM</name>